<comment type="similarity">
    <text evidence="1">Belongs to the glycosyl hydrolase 57 family.</text>
</comment>
<evidence type="ECO:0000259" key="4">
    <source>
        <dbReference type="Pfam" id="PF09094"/>
    </source>
</evidence>
<organism evidence="6">
    <name type="scientific">marine sediment metagenome</name>
    <dbReference type="NCBI Taxonomy" id="412755"/>
    <lineage>
        <taxon>unclassified sequences</taxon>
        <taxon>metagenomes</taxon>
        <taxon>ecological metagenomes</taxon>
    </lineage>
</organism>
<evidence type="ECO:0008006" key="7">
    <source>
        <dbReference type="Google" id="ProtNLM"/>
    </source>
</evidence>
<dbReference type="InterPro" id="IPR028995">
    <property type="entry name" value="Glyco_hydro_57/38_cen_sf"/>
</dbReference>
<dbReference type="AlphaFoldDB" id="A0A0F9HUA4"/>
<dbReference type="Gene3D" id="3.20.110.20">
    <property type="match status" value="1"/>
</dbReference>
<dbReference type="GO" id="GO:0005975">
    <property type="term" value="P:carbohydrate metabolic process"/>
    <property type="evidence" value="ECO:0007669"/>
    <property type="project" value="InterPro"/>
</dbReference>
<dbReference type="InterPro" id="IPR052046">
    <property type="entry name" value="GH57_Enzymes"/>
</dbReference>
<dbReference type="InterPro" id="IPR015179">
    <property type="entry name" value="A-amylase/a-glucTrfase_C"/>
</dbReference>
<feature type="domain" description="Glycoside hydrolase family 57 N-terminal" evidence="3">
    <location>
        <begin position="10"/>
        <end position="282"/>
    </location>
</feature>
<evidence type="ECO:0000259" key="3">
    <source>
        <dbReference type="Pfam" id="PF03065"/>
    </source>
</evidence>
<comment type="caution">
    <text evidence="6">The sequence shown here is derived from an EMBL/GenBank/DDBJ whole genome shotgun (WGS) entry which is preliminary data.</text>
</comment>
<dbReference type="InterPro" id="IPR014718">
    <property type="entry name" value="GH-type_carb-bd"/>
</dbReference>
<proteinExistence type="inferred from homology"/>
<name>A0A0F9HUA4_9ZZZZ</name>
<dbReference type="Pfam" id="PF09095">
    <property type="entry name" value="AmyA-gluTrfs_C"/>
    <property type="match status" value="2"/>
</dbReference>
<feature type="domain" description="Alpha-amylase/4-alpha-glucanotransferase C-terminal" evidence="5">
    <location>
        <begin position="498"/>
        <end position="598"/>
    </location>
</feature>
<feature type="domain" description="Alpha-amylase/4-alpha-glucanotransferase C-terminal" evidence="5">
    <location>
        <begin position="439"/>
        <end position="493"/>
    </location>
</feature>
<dbReference type="EMBL" id="LAZR01014097">
    <property type="protein sequence ID" value="KKM18981.1"/>
    <property type="molecule type" value="Genomic_DNA"/>
</dbReference>
<dbReference type="InterPro" id="IPR015178">
    <property type="entry name" value="A-amylase/a-glucTrfase_central"/>
</dbReference>
<dbReference type="InterPro" id="IPR011330">
    <property type="entry name" value="Glyco_hydro/deAcase_b/a-brl"/>
</dbReference>
<accession>A0A0F9HUA4</accession>
<keyword evidence="2" id="KW-0119">Carbohydrate metabolism</keyword>
<protein>
    <recommendedName>
        <fullName evidence="7">Glycoside hydrolase family 57 N-terminal domain-containing protein</fullName>
    </recommendedName>
</protein>
<evidence type="ECO:0000313" key="6">
    <source>
        <dbReference type="EMBL" id="KKM18981.1"/>
    </source>
</evidence>
<dbReference type="Pfam" id="PF09094">
    <property type="entry name" value="AmyA-A_glucT_m"/>
    <property type="match status" value="1"/>
</dbReference>
<feature type="domain" description="Alpha-amylase/4-alpha-glucanotransferase central" evidence="4">
    <location>
        <begin position="325"/>
        <end position="417"/>
    </location>
</feature>
<evidence type="ECO:0000256" key="2">
    <source>
        <dbReference type="ARBA" id="ARBA00023277"/>
    </source>
</evidence>
<dbReference type="SUPFAM" id="SSF88713">
    <property type="entry name" value="Glycoside hydrolase/deacetylase"/>
    <property type="match status" value="1"/>
</dbReference>
<dbReference type="PANTHER" id="PTHR36306">
    <property type="entry name" value="ALPHA-AMYLASE-RELATED-RELATED"/>
    <property type="match status" value="1"/>
</dbReference>
<reference evidence="6" key="1">
    <citation type="journal article" date="2015" name="Nature">
        <title>Complex archaea that bridge the gap between prokaryotes and eukaryotes.</title>
        <authorList>
            <person name="Spang A."/>
            <person name="Saw J.H."/>
            <person name="Jorgensen S.L."/>
            <person name="Zaremba-Niedzwiedzka K."/>
            <person name="Martijn J."/>
            <person name="Lind A.E."/>
            <person name="van Eijk R."/>
            <person name="Schleper C."/>
            <person name="Guy L."/>
            <person name="Ettema T.J."/>
        </authorList>
    </citation>
    <scope>NUCLEOTIDE SEQUENCE</scope>
</reference>
<dbReference type="GO" id="GO:0003824">
    <property type="term" value="F:catalytic activity"/>
    <property type="evidence" value="ECO:0007669"/>
    <property type="project" value="InterPro"/>
</dbReference>
<sequence>MPEKSIHLPIVFHFHQPVDNFPWVFEDVYQKSYEPLIDNIFLFPDVKVTLHFSGNLLEWLLNNKPELIEKLKIMAKRNQIEIIGGGYYEPMFAIIPYRDKIAQMKKLSKLIKTEFGLEVKGAWLSERVWEPNYPSFLSDAGLKYVIVDDNHFRSTGITEEETFYSYNTEDEGKTLRVFPINETLRYLTPWKPTYQSIDYLRKMADDKGDRLCLLISDAEKMGDWGSTFQFCYIEGQGHQEGDNGKPFIPAFFEQIRSNSWIISITLTEYMAIFPARNLIYLPTASYDKMEEWVLPTQVRKNFEIIRESLKEDDQNKETYQFLKGGFWRFFLIKYPESNNMHKKMLHVRNKLIHTEENLLKLEEENLISIILKKIDEAWDEIYKSQCNDCYWHGLFGGVYLQFLRFSVYTHLINAEKIIDEINNLINPKLRSYIYITPIDFYKDSKTEYLIESEIFNLYINPSDGGTIFELDYKPKSYNLLNTLTRWPEAYHESKKLESKEILVDRYRRSLLRLRFLHKDVTFEEIQEDQYFEFGDFTNNSFRVTSSEKEGKIAILEMEKTGSIKNTETEERIPVRVNKDIYVEDYEIEVVVRITFEEIPGNEDILNNIIKDLNVAIDIPFFFNGDTNKFQWESDQVDFKDEKEKNMLEPSQYLGEIYMKSRP</sequence>
<dbReference type="GO" id="GO:0030246">
    <property type="term" value="F:carbohydrate binding"/>
    <property type="evidence" value="ECO:0007669"/>
    <property type="project" value="InterPro"/>
</dbReference>
<dbReference type="PANTHER" id="PTHR36306:SF1">
    <property type="entry name" value="ALPHA-AMYLASE-RELATED"/>
    <property type="match status" value="1"/>
</dbReference>
<dbReference type="Gene3D" id="2.70.98.10">
    <property type="match status" value="1"/>
</dbReference>
<evidence type="ECO:0000259" key="5">
    <source>
        <dbReference type="Pfam" id="PF09095"/>
    </source>
</evidence>
<dbReference type="SUPFAM" id="SSF88688">
    <property type="entry name" value="Families 57/38 glycoside transferase middle domain"/>
    <property type="match status" value="1"/>
</dbReference>
<dbReference type="InterPro" id="IPR004300">
    <property type="entry name" value="Glyco_hydro_57_N"/>
</dbReference>
<dbReference type="SUPFAM" id="SSF74650">
    <property type="entry name" value="Galactose mutarotase-like"/>
    <property type="match status" value="1"/>
</dbReference>
<dbReference type="Pfam" id="PF03065">
    <property type="entry name" value="Glyco_hydro_57"/>
    <property type="match status" value="1"/>
</dbReference>
<gene>
    <name evidence="6" type="ORF">LCGC14_1660250</name>
</gene>
<dbReference type="InterPro" id="IPR011013">
    <property type="entry name" value="Gal_mutarotase_sf_dom"/>
</dbReference>
<evidence type="ECO:0000256" key="1">
    <source>
        <dbReference type="ARBA" id="ARBA00006821"/>
    </source>
</evidence>